<feature type="signal peptide" evidence="1">
    <location>
        <begin position="1"/>
        <end position="20"/>
    </location>
</feature>
<sequence>MMRSYALALLLALSSPPALAGVTGKYIKQGGELIVKESPQGVQFAFNTNVGTHACSLGEDEPLFARPIDGTRAAWTSEDPADQCVVLLNFSNRAVQVTTKGCDSYCGMNAAGSMAGKYGQK</sequence>
<keyword evidence="3" id="KW-1185">Reference proteome</keyword>
<proteinExistence type="predicted"/>
<protein>
    <recommendedName>
        <fullName evidence="4">Acyl-CoA dehydrogenase</fullName>
    </recommendedName>
</protein>
<evidence type="ECO:0000313" key="2">
    <source>
        <dbReference type="EMBL" id="WFP07718.1"/>
    </source>
</evidence>
<feature type="chain" id="PRO_5045111801" description="Acyl-CoA dehydrogenase" evidence="1">
    <location>
        <begin position="21"/>
        <end position="121"/>
    </location>
</feature>
<evidence type="ECO:0000313" key="3">
    <source>
        <dbReference type="Proteomes" id="UP001214170"/>
    </source>
</evidence>
<evidence type="ECO:0008006" key="4">
    <source>
        <dbReference type="Google" id="ProtNLM"/>
    </source>
</evidence>
<accession>A0ABY8GT14</accession>
<dbReference type="EMBL" id="CP121261">
    <property type="protein sequence ID" value="WFP07718.1"/>
    <property type="molecule type" value="Genomic_DNA"/>
</dbReference>
<reference evidence="2 3" key="1">
    <citation type="submission" date="2023-03" db="EMBL/GenBank/DDBJ databases">
        <title>Achromobacter spanius LIG8.</title>
        <authorList>
            <person name="Shrestha S."/>
        </authorList>
    </citation>
    <scope>NUCLEOTIDE SEQUENCE [LARGE SCALE GENOMIC DNA]</scope>
    <source>
        <strain evidence="2 3">LIG8</strain>
    </source>
</reference>
<name>A0ABY8GT14_9BURK</name>
<evidence type="ECO:0000256" key="1">
    <source>
        <dbReference type="SAM" id="SignalP"/>
    </source>
</evidence>
<dbReference type="Proteomes" id="UP001214170">
    <property type="component" value="Chromosome"/>
</dbReference>
<keyword evidence="1" id="KW-0732">Signal</keyword>
<organism evidence="2 3">
    <name type="scientific">Achromobacter spanius</name>
    <dbReference type="NCBI Taxonomy" id="217203"/>
    <lineage>
        <taxon>Bacteria</taxon>
        <taxon>Pseudomonadati</taxon>
        <taxon>Pseudomonadota</taxon>
        <taxon>Betaproteobacteria</taxon>
        <taxon>Burkholderiales</taxon>
        <taxon>Alcaligenaceae</taxon>
        <taxon>Achromobacter</taxon>
    </lineage>
</organism>
<dbReference type="RefSeq" id="WP_268079376.1">
    <property type="nucleotide sequence ID" value="NZ_CP106885.1"/>
</dbReference>
<gene>
    <name evidence="2" type="ORF">P8T11_26000</name>
</gene>